<comment type="caution">
    <text evidence="1">The sequence shown here is derived from an EMBL/GenBank/DDBJ whole genome shotgun (WGS) entry which is preliminary data.</text>
</comment>
<dbReference type="InterPro" id="IPR032342">
    <property type="entry name" value="DUF4861"/>
</dbReference>
<reference evidence="1 2" key="1">
    <citation type="submission" date="2016-01" db="EMBL/GenBank/DDBJ databases">
        <title>High potential of lignocellulose degradation of a new Verrucomicrobia species.</title>
        <authorList>
            <person name="Wang Y."/>
            <person name="Shi Y."/>
            <person name="Qiu Z."/>
            <person name="Liu S."/>
            <person name="Yang H."/>
        </authorList>
    </citation>
    <scope>NUCLEOTIDE SEQUENCE [LARGE SCALE GENOMIC DNA]</scope>
    <source>
        <strain evidence="1 2">TSB47</strain>
    </source>
</reference>
<gene>
    <name evidence="1" type="ORF">AW736_10900</name>
</gene>
<dbReference type="AlphaFoldDB" id="A0A178IKP7"/>
<proteinExistence type="predicted"/>
<organism evidence="1 2">
    <name type="scientific">Termitidicoccus mucosus</name>
    <dbReference type="NCBI Taxonomy" id="1184151"/>
    <lineage>
        <taxon>Bacteria</taxon>
        <taxon>Pseudomonadati</taxon>
        <taxon>Verrucomicrobiota</taxon>
        <taxon>Opitutia</taxon>
        <taxon>Opitutales</taxon>
        <taxon>Opitutaceae</taxon>
        <taxon>Termitidicoccus</taxon>
    </lineage>
</organism>
<dbReference type="STRING" id="1184151.AW736_10900"/>
<protein>
    <recommendedName>
        <fullName evidence="3">DUF4861 domain-containing protein</fullName>
    </recommendedName>
</protein>
<accession>A0A178IKP7</accession>
<dbReference type="RefSeq" id="WP_068770284.1">
    <property type="nucleotide sequence ID" value="NZ_CP109796.1"/>
</dbReference>
<dbReference type="Pfam" id="PF16153">
    <property type="entry name" value="DUF4861"/>
    <property type="match status" value="1"/>
</dbReference>
<dbReference type="EMBL" id="LRRQ01000076">
    <property type="protein sequence ID" value="OAM89825.1"/>
    <property type="molecule type" value="Genomic_DNA"/>
</dbReference>
<dbReference type="Proteomes" id="UP000078486">
    <property type="component" value="Unassembled WGS sequence"/>
</dbReference>
<sequence>MKRITLPVPFFALGFALVFATVAPALYGAEKFTITVSHDLAEARPAETIVIPFAEVSRRLPGLLFDQVIVRDAGGAVVPSQATAFHHVHRGPPVYQELVFQHDFAAGEKSATFTIEASPVPAPPVPAKVMARYVPERYDDFAWENDRMAHRIYGPGLELPSAGPDQMTSSGIDFWCKKVHHFVVDGWYHKGHDGLHTDTGEGLDMYDVGTYRGLGGTGVWDGAALHTSRNWSIWKVLAGGPLRAVFELGYEPWDAAPAFGITNGFMVSETKRFTVDPGLNVDKVESTFTFQPPRKSPDGEITVAIGLSKHPSKTTVAVPTKNETGAWLSLWEEFKDPADGSLGTGIVLDPSAKFAGFAETAADLLILVKVKTGKPLRYYIGGGWDLSGDFKTRADWEKYLASIAARLRNPVRVAFASGK</sequence>
<evidence type="ECO:0000313" key="2">
    <source>
        <dbReference type="Proteomes" id="UP000078486"/>
    </source>
</evidence>
<keyword evidence="2" id="KW-1185">Reference proteome</keyword>
<evidence type="ECO:0008006" key="3">
    <source>
        <dbReference type="Google" id="ProtNLM"/>
    </source>
</evidence>
<name>A0A178IKP7_9BACT</name>
<evidence type="ECO:0000313" key="1">
    <source>
        <dbReference type="EMBL" id="OAM89825.1"/>
    </source>
</evidence>